<evidence type="ECO:0000256" key="1">
    <source>
        <dbReference type="ARBA" id="ARBA00008853"/>
    </source>
</evidence>
<dbReference type="Gene3D" id="2.120.10.30">
    <property type="entry name" value="TolB, C-terminal domain"/>
    <property type="match status" value="1"/>
</dbReference>
<dbReference type="InterPro" id="IPR013658">
    <property type="entry name" value="SGL"/>
</dbReference>
<keyword evidence="6" id="KW-1185">Reference proteome</keyword>
<evidence type="ECO:0000313" key="5">
    <source>
        <dbReference type="EMBL" id="NKQ57819.1"/>
    </source>
</evidence>
<proteinExistence type="inferred from homology"/>
<organism evidence="5 6">
    <name type="scientific">Amycolatopsis acididurans</name>
    <dbReference type="NCBI Taxonomy" id="2724524"/>
    <lineage>
        <taxon>Bacteria</taxon>
        <taxon>Bacillati</taxon>
        <taxon>Actinomycetota</taxon>
        <taxon>Actinomycetes</taxon>
        <taxon>Pseudonocardiales</taxon>
        <taxon>Pseudonocardiaceae</taxon>
        <taxon>Amycolatopsis</taxon>
    </lineage>
</organism>
<gene>
    <name evidence="5" type="ORF">HFP15_33660</name>
</gene>
<comment type="caution">
    <text evidence="5">The sequence shown here is derived from an EMBL/GenBank/DDBJ whole genome shotgun (WGS) entry which is preliminary data.</text>
</comment>
<evidence type="ECO:0000313" key="6">
    <source>
        <dbReference type="Proteomes" id="UP000715441"/>
    </source>
</evidence>
<reference evidence="5 6" key="1">
    <citation type="submission" date="2020-04" db="EMBL/GenBank/DDBJ databases">
        <title>Novel species.</title>
        <authorList>
            <person name="Teo W.F.A."/>
            <person name="Lipun K."/>
            <person name="Srisuk N."/>
            <person name="Duangmal K."/>
        </authorList>
    </citation>
    <scope>NUCLEOTIDE SEQUENCE [LARGE SCALE GENOMIC DNA]</scope>
    <source>
        <strain evidence="5 6">K13G38</strain>
    </source>
</reference>
<dbReference type="Pfam" id="PF08450">
    <property type="entry name" value="SGL"/>
    <property type="match status" value="1"/>
</dbReference>
<dbReference type="EMBL" id="JAAXLS010000042">
    <property type="protein sequence ID" value="NKQ57819.1"/>
    <property type="molecule type" value="Genomic_DNA"/>
</dbReference>
<dbReference type="PANTHER" id="PTHR47572">
    <property type="entry name" value="LIPOPROTEIN-RELATED"/>
    <property type="match status" value="1"/>
</dbReference>
<evidence type="ECO:0000256" key="2">
    <source>
        <dbReference type="ARBA" id="ARBA00022801"/>
    </source>
</evidence>
<feature type="domain" description="SMP-30/Gluconolactonase/LRE-like region" evidence="4">
    <location>
        <begin position="26"/>
        <end position="134"/>
    </location>
</feature>
<protein>
    <submittedName>
        <fullName evidence="5">SMP-30/gluconolactonase/LRE family protein</fullName>
    </submittedName>
</protein>
<keyword evidence="2" id="KW-0378">Hydrolase</keyword>
<feature type="region of interest" description="Disordered" evidence="3">
    <location>
        <begin position="142"/>
        <end position="165"/>
    </location>
</feature>
<dbReference type="InterPro" id="IPR051262">
    <property type="entry name" value="SMP-30/CGR1_Lactonase"/>
</dbReference>
<dbReference type="PANTHER" id="PTHR47572:SF4">
    <property type="entry name" value="LACTONASE DRP35"/>
    <property type="match status" value="1"/>
</dbReference>
<dbReference type="SUPFAM" id="SSF63829">
    <property type="entry name" value="Calcium-dependent phosphotriesterase"/>
    <property type="match status" value="1"/>
</dbReference>
<accession>A0ABX1JG43</accession>
<dbReference type="Proteomes" id="UP000715441">
    <property type="component" value="Unassembled WGS sequence"/>
</dbReference>
<feature type="compositionally biased region" description="Basic and acidic residues" evidence="3">
    <location>
        <begin position="152"/>
        <end position="165"/>
    </location>
</feature>
<comment type="similarity">
    <text evidence="1">Belongs to the SMP-30/CGR1 family.</text>
</comment>
<evidence type="ECO:0000256" key="3">
    <source>
        <dbReference type="SAM" id="MobiDB-lite"/>
    </source>
</evidence>
<sequence length="165" mass="18444">MEPRFELLLDLDGPVRTLGAGYHFVEGPVWHPTEHYLLFSDIPGDVRRRWDESGVTEVACPTRNGNGMTYDRDLNLLVCEHATSSVARYGNDGTRSELATHFEGRELNSPNDIVVHSDGSIYFTDPLYGRMPGYGVERGDCKTSGVIPDHGSAPDDRHDVRRGER</sequence>
<name>A0ABX1JG43_9PSEU</name>
<dbReference type="InterPro" id="IPR011042">
    <property type="entry name" value="6-blade_b-propeller_TolB-like"/>
</dbReference>
<evidence type="ECO:0000259" key="4">
    <source>
        <dbReference type="Pfam" id="PF08450"/>
    </source>
</evidence>